<name>A0AAD3H5Y6_9STRA</name>
<dbReference type="Pfam" id="PF04607">
    <property type="entry name" value="RelA_SpoT"/>
    <property type="match status" value="1"/>
</dbReference>
<gene>
    <name evidence="3" type="ORF">CTEN210_07719</name>
</gene>
<evidence type="ECO:0000313" key="4">
    <source>
        <dbReference type="Proteomes" id="UP001054902"/>
    </source>
</evidence>
<comment type="caution">
    <text evidence="3">The sequence shown here is derived from an EMBL/GenBank/DDBJ whole genome shotgun (WGS) entry which is preliminary data.</text>
</comment>
<dbReference type="EMBL" id="BLLK01000045">
    <property type="protein sequence ID" value="GFH51243.1"/>
    <property type="molecule type" value="Genomic_DNA"/>
</dbReference>
<dbReference type="InterPro" id="IPR007685">
    <property type="entry name" value="RelA_SpoT"/>
</dbReference>
<keyword evidence="4" id="KW-1185">Reference proteome</keyword>
<evidence type="ECO:0000256" key="1">
    <source>
        <dbReference type="SAM" id="MobiDB-lite"/>
    </source>
</evidence>
<feature type="region of interest" description="Disordered" evidence="1">
    <location>
        <begin position="279"/>
        <end position="300"/>
    </location>
</feature>
<dbReference type="SUPFAM" id="SSF81301">
    <property type="entry name" value="Nucleotidyltransferase"/>
    <property type="match status" value="1"/>
</dbReference>
<dbReference type="Gene3D" id="3.30.460.10">
    <property type="entry name" value="Beta Polymerase, domain 2"/>
    <property type="match status" value="1"/>
</dbReference>
<dbReference type="InterPro" id="IPR043519">
    <property type="entry name" value="NT_sf"/>
</dbReference>
<dbReference type="Gene3D" id="1.10.3210.10">
    <property type="entry name" value="Hypothetical protein af1432"/>
    <property type="match status" value="1"/>
</dbReference>
<dbReference type="PANTHER" id="PTHR21262">
    <property type="entry name" value="GUANOSINE-3',5'-BIS DIPHOSPHATE 3'-PYROPHOSPHOHYDROLASE"/>
    <property type="match status" value="1"/>
</dbReference>
<dbReference type="CDD" id="cd05399">
    <property type="entry name" value="NT_Rel-Spo_like"/>
    <property type="match status" value="1"/>
</dbReference>
<dbReference type="SUPFAM" id="SSF109604">
    <property type="entry name" value="HD-domain/PDEase-like"/>
    <property type="match status" value="1"/>
</dbReference>
<dbReference type="Proteomes" id="UP001054902">
    <property type="component" value="Unassembled WGS sequence"/>
</dbReference>
<dbReference type="SMART" id="SM00954">
    <property type="entry name" value="RelA_SpoT"/>
    <property type="match status" value="1"/>
</dbReference>
<proteinExistence type="predicted"/>
<accession>A0AAD3H5Y6</accession>
<dbReference type="GO" id="GO:0015969">
    <property type="term" value="P:guanosine tetraphosphate metabolic process"/>
    <property type="evidence" value="ECO:0007669"/>
    <property type="project" value="InterPro"/>
</dbReference>
<evidence type="ECO:0000259" key="2">
    <source>
        <dbReference type="SMART" id="SM00954"/>
    </source>
</evidence>
<dbReference type="AlphaFoldDB" id="A0AAD3H5Y6"/>
<reference evidence="3 4" key="1">
    <citation type="journal article" date="2021" name="Sci. Rep.">
        <title>The genome of the diatom Chaetoceros tenuissimus carries an ancient integrated fragment of an extant virus.</title>
        <authorList>
            <person name="Hongo Y."/>
            <person name="Kimura K."/>
            <person name="Takaki Y."/>
            <person name="Yoshida Y."/>
            <person name="Baba S."/>
            <person name="Kobayashi G."/>
            <person name="Nagasaki K."/>
            <person name="Hano T."/>
            <person name="Tomaru Y."/>
        </authorList>
    </citation>
    <scope>NUCLEOTIDE SEQUENCE [LARGE SCALE GENOMIC DNA]</scope>
    <source>
        <strain evidence="3 4">NIES-3715</strain>
    </source>
</reference>
<sequence>MLREGPVKSSSSSQTTQFRHANVFTIFAFIYLYIKEVECFTTGQNQYRLSKLSVLKFATESETPAVSTLVKKRRTKKASGAKITVDKGNSGIVRRNINRNPPWLHDQNIENEELLRAQAKYNLQILNSALERHADFCIESGTFTREDIEVVMDAVFVASKRDMRLILGASDFLTLLLNMEEYNADDNSDDESFDKFTVMTRDTLVASAFHYTDCVLAREAGIYEAVQSMMKSTSSEHVQGGQTRMENPILALGFDSPVEEVSVDSDDSVTLDVSIDDDKETSNSLSFDSRKNDSRKRDKKRSIITKTGIEDFDVEAVKISQSAAKVKQVEIMTHALKPSRIKKASPNLADSASLRGLLLSFTDDWRALAIRSSACLYRLRGLLYHHRSLSSSFYGLSSTSNYQEAPLDSSQAIREAREAFYVYAPLAERLGMHRLKAELENTAFQILYRRQYKAATTLYAKSGVAIQSVTEYLRDSIELILKKDPWLAPQLKSLTITSRVKKPYSLWRKLLKKSKELKEGGSPGGVKSSSLSLFNPDTLSIRSVQDAIAMRIIIAAKENDDDNNKDRRSREEFLCYYIQNKLLQVWPAIDDSRVKDYISNPKGNGYQSLHHTSQCYRYGNFWPFEVQVRSEDMHIKNEFGVAAHWSYKLNSIGNKNQYLLPGQTSKSSMSKSNLSIPTSSSNEVERNSLLDDVDTVDITGLLDSVEDIKLGSLNHSLLTEHHIKALKQAREHLMENSVFVFYLSSNSAVEGKVLGLKKGSTVADAIIEICTRCCLDVPNSLNDSNLDVYVNGALANLHADLKSGDTLIIPALGERVEKFM</sequence>
<feature type="domain" description="RelA/SpoT" evidence="2">
    <location>
        <begin position="498"/>
        <end position="651"/>
    </location>
</feature>
<evidence type="ECO:0000313" key="3">
    <source>
        <dbReference type="EMBL" id="GFH51243.1"/>
    </source>
</evidence>
<dbReference type="PANTHER" id="PTHR21262:SF31">
    <property type="entry name" value="GTP PYROPHOSPHOKINASE"/>
    <property type="match status" value="1"/>
</dbReference>
<protein>
    <recommendedName>
        <fullName evidence="2">RelA/SpoT domain-containing protein</fullName>
    </recommendedName>
</protein>
<organism evidence="3 4">
    <name type="scientific">Chaetoceros tenuissimus</name>
    <dbReference type="NCBI Taxonomy" id="426638"/>
    <lineage>
        <taxon>Eukaryota</taxon>
        <taxon>Sar</taxon>
        <taxon>Stramenopiles</taxon>
        <taxon>Ochrophyta</taxon>
        <taxon>Bacillariophyta</taxon>
        <taxon>Coscinodiscophyceae</taxon>
        <taxon>Chaetocerotophycidae</taxon>
        <taxon>Chaetocerotales</taxon>
        <taxon>Chaetocerotaceae</taxon>
        <taxon>Chaetoceros</taxon>
    </lineage>
</organism>